<feature type="chain" id="PRO_5035865535" evidence="1">
    <location>
        <begin position="17"/>
        <end position="271"/>
    </location>
</feature>
<dbReference type="Pfam" id="PF01508">
    <property type="entry name" value="Paramecium_SA"/>
    <property type="match status" value="1"/>
</dbReference>
<dbReference type="OrthoDB" id="316448at2759"/>
<comment type="caution">
    <text evidence="2">The sequence shown here is derived from an EMBL/GenBank/DDBJ whole genome shotgun (WGS) entry which is preliminary data.</text>
</comment>
<dbReference type="Proteomes" id="UP000692954">
    <property type="component" value="Unassembled WGS sequence"/>
</dbReference>
<dbReference type="InterPro" id="IPR002895">
    <property type="entry name" value="Paramecium_SA"/>
</dbReference>
<protein>
    <submittedName>
        <fullName evidence="2">Uncharacterized protein</fullName>
    </submittedName>
</protein>
<dbReference type="EMBL" id="CAJJDN010000108">
    <property type="protein sequence ID" value="CAD8115495.1"/>
    <property type="molecule type" value="Genomic_DNA"/>
</dbReference>
<dbReference type="AlphaFoldDB" id="A0A8S1QLV0"/>
<feature type="signal peptide" evidence="1">
    <location>
        <begin position="1"/>
        <end position="16"/>
    </location>
</feature>
<name>A0A8S1QLV0_9CILI</name>
<evidence type="ECO:0000313" key="3">
    <source>
        <dbReference type="Proteomes" id="UP000692954"/>
    </source>
</evidence>
<accession>A0A8S1QLV0</accession>
<keyword evidence="3" id="KW-1185">Reference proteome</keyword>
<reference evidence="2" key="1">
    <citation type="submission" date="2021-01" db="EMBL/GenBank/DDBJ databases">
        <authorList>
            <consortium name="Genoscope - CEA"/>
            <person name="William W."/>
        </authorList>
    </citation>
    <scope>NUCLEOTIDE SEQUENCE</scope>
</reference>
<proteinExistence type="predicted"/>
<organism evidence="2 3">
    <name type="scientific">Paramecium sonneborni</name>
    <dbReference type="NCBI Taxonomy" id="65129"/>
    <lineage>
        <taxon>Eukaryota</taxon>
        <taxon>Sar</taxon>
        <taxon>Alveolata</taxon>
        <taxon>Ciliophora</taxon>
        <taxon>Intramacronucleata</taxon>
        <taxon>Oligohymenophorea</taxon>
        <taxon>Peniculida</taxon>
        <taxon>Parameciidae</taxon>
        <taxon>Paramecium</taxon>
    </lineage>
</organism>
<sequence>MIKNLAIVMCITMVNSITLNLNEICYCSQLIQEWDCNDSLQGCIWDSKSQVCQEIPCSELSLPKFCQMQPQRCYWNQNIGCLNFTDCSSLKGSSQSSCIEQNIYCPASNGTNCQSINYLQTCSSITTPDNCNNYFSATGLCMWNGKNCIQATSCQQLWSNSTPSCDFRGCYLNNETQQCLPKICSQIQSELQCYGILTFGPYLNNVIGCFWNYQLNGSSGCQEFSPQLVMYANCDDSSLGTYHWNSNKEQGQCVPCFQKLLFLSIVITILF</sequence>
<evidence type="ECO:0000313" key="2">
    <source>
        <dbReference type="EMBL" id="CAD8115495.1"/>
    </source>
</evidence>
<gene>
    <name evidence="2" type="ORF">PSON_ATCC_30995.1.T1080148</name>
</gene>
<keyword evidence="1" id="KW-0732">Signal</keyword>
<evidence type="ECO:0000256" key="1">
    <source>
        <dbReference type="SAM" id="SignalP"/>
    </source>
</evidence>